<evidence type="ECO:0000313" key="2">
    <source>
        <dbReference type="EMBL" id="SDZ74068.1"/>
    </source>
</evidence>
<dbReference type="EMBL" id="FNQY01000001">
    <property type="protein sequence ID" value="SDZ74068.1"/>
    <property type="molecule type" value="Genomic_DNA"/>
</dbReference>
<name>A0A1H3VIT3_9BACT</name>
<organism evidence="2 3">
    <name type="scientific">Arachidicoccus rhizosphaerae</name>
    <dbReference type="NCBI Taxonomy" id="551991"/>
    <lineage>
        <taxon>Bacteria</taxon>
        <taxon>Pseudomonadati</taxon>
        <taxon>Bacteroidota</taxon>
        <taxon>Chitinophagia</taxon>
        <taxon>Chitinophagales</taxon>
        <taxon>Chitinophagaceae</taxon>
        <taxon>Arachidicoccus</taxon>
    </lineage>
</organism>
<reference evidence="2 3" key="1">
    <citation type="submission" date="2016-10" db="EMBL/GenBank/DDBJ databases">
        <authorList>
            <person name="de Groot N.N."/>
        </authorList>
    </citation>
    <scope>NUCLEOTIDE SEQUENCE [LARGE SCALE GENOMIC DNA]</scope>
    <source>
        <strain evidence="2 3">Vu-144</strain>
    </source>
</reference>
<sequence length="256" mass="29157">MPEGTQAVLNRRILEIDNSNLLHIIQKGQRVLDVGCGSGSITSGIANLVGLDGYIVGIDTSPHLIELAKRQYENIPNLHFQLADLYCYTSDQLFDVVSSARVLQWLAYPQKAIAQLVKFIKPNGMLSILDYNHQKIEWSPSPPQSLLNFYDAFLRWRADAGMDNCIADQLSTIFKNHGLNNITEQDHSEFTQRQDENFAENTSIWIKVAETRGLQMVQDGYFQEEMRRQAIVDYTSWIKNEGISMKLYLRAVTGQK</sequence>
<dbReference type="PANTHER" id="PTHR43861">
    <property type="entry name" value="TRANS-ACONITATE 2-METHYLTRANSFERASE-RELATED"/>
    <property type="match status" value="1"/>
</dbReference>
<evidence type="ECO:0000313" key="3">
    <source>
        <dbReference type="Proteomes" id="UP000199041"/>
    </source>
</evidence>
<dbReference type="AlphaFoldDB" id="A0A1H3VIT3"/>
<dbReference type="GO" id="GO:0008168">
    <property type="term" value="F:methyltransferase activity"/>
    <property type="evidence" value="ECO:0007669"/>
    <property type="project" value="UniProtKB-KW"/>
</dbReference>
<accession>A0A1H3VIT3</accession>
<dbReference type="CDD" id="cd02440">
    <property type="entry name" value="AdoMet_MTases"/>
    <property type="match status" value="1"/>
</dbReference>
<dbReference type="Proteomes" id="UP000199041">
    <property type="component" value="Unassembled WGS sequence"/>
</dbReference>
<keyword evidence="2" id="KW-0808">Transferase</keyword>
<gene>
    <name evidence="2" type="ORF">SAMN05192529_101116</name>
</gene>
<dbReference type="GO" id="GO:0032259">
    <property type="term" value="P:methylation"/>
    <property type="evidence" value="ECO:0007669"/>
    <property type="project" value="UniProtKB-KW"/>
</dbReference>
<dbReference type="Gene3D" id="3.40.50.150">
    <property type="entry name" value="Vaccinia Virus protein VP39"/>
    <property type="match status" value="1"/>
</dbReference>
<protein>
    <submittedName>
        <fullName evidence="2">Methyltransferase domain-containing protein</fullName>
    </submittedName>
</protein>
<dbReference type="Pfam" id="PF13847">
    <property type="entry name" value="Methyltransf_31"/>
    <property type="match status" value="1"/>
</dbReference>
<dbReference type="InterPro" id="IPR025714">
    <property type="entry name" value="Methyltranfer_dom"/>
</dbReference>
<keyword evidence="3" id="KW-1185">Reference proteome</keyword>
<keyword evidence="2" id="KW-0489">Methyltransferase</keyword>
<feature type="domain" description="Methyltransferase" evidence="1">
    <location>
        <begin position="26"/>
        <end position="133"/>
    </location>
</feature>
<proteinExistence type="predicted"/>
<dbReference type="InterPro" id="IPR029063">
    <property type="entry name" value="SAM-dependent_MTases_sf"/>
</dbReference>
<dbReference type="SUPFAM" id="SSF53335">
    <property type="entry name" value="S-adenosyl-L-methionine-dependent methyltransferases"/>
    <property type="match status" value="1"/>
</dbReference>
<evidence type="ECO:0000259" key="1">
    <source>
        <dbReference type="Pfam" id="PF13847"/>
    </source>
</evidence>
<dbReference type="STRING" id="551991.SAMN05192529_101116"/>